<dbReference type="Proteomes" id="UP001597460">
    <property type="component" value="Unassembled WGS sequence"/>
</dbReference>
<reference evidence="3" key="1">
    <citation type="journal article" date="2019" name="Int. J. Syst. Evol. Microbiol.">
        <title>The Global Catalogue of Microorganisms (GCM) 10K type strain sequencing project: providing services to taxonomists for standard genome sequencing and annotation.</title>
        <authorList>
            <consortium name="The Broad Institute Genomics Platform"/>
            <consortium name="The Broad Institute Genome Sequencing Center for Infectious Disease"/>
            <person name="Wu L."/>
            <person name="Ma J."/>
        </authorList>
    </citation>
    <scope>NUCLEOTIDE SEQUENCE [LARGE SCALE GENOMIC DNA]</scope>
    <source>
        <strain evidence="3">KCTC 52042</strain>
    </source>
</reference>
<evidence type="ECO:0000313" key="3">
    <source>
        <dbReference type="Proteomes" id="UP001597460"/>
    </source>
</evidence>
<evidence type="ECO:0000313" key="2">
    <source>
        <dbReference type="EMBL" id="MFD2532048.1"/>
    </source>
</evidence>
<dbReference type="EMBL" id="JBHULI010000022">
    <property type="protein sequence ID" value="MFD2532048.1"/>
    <property type="molecule type" value="Genomic_DNA"/>
</dbReference>
<accession>A0ABW5JKT2</accession>
<protein>
    <submittedName>
        <fullName evidence="2">Uncharacterized protein</fullName>
    </submittedName>
</protein>
<comment type="caution">
    <text evidence="2">The sequence shown here is derived from an EMBL/GenBank/DDBJ whole genome shotgun (WGS) entry which is preliminary data.</text>
</comment>
<keyword evidence="3" id="KW-1185">Reference proteome</keyword>
<feature type="region of interest" description="Disordered" evidence="1">
    <location>
        <begin position="1"/>
        <end position="21"/>
    </location>
</feature>
<dbReference type="RefSeq" id="WP_390300130.1">
    <property type="nucleotide sequence ID" value="NZ_JBHULI010000022.1"/>
</dbReference>
<name>A0ABW5JKT2_9BACT</name>
<sequence>MSGGQSAESLDPPDPRFTKDAAYYNLRGHGNLSHPPPDFAFAQSGTSLKGGLSLEGF</sequence>
<organism evidence="2 3">
    <name type="scientific">Gracilimonas halophila</name>
    <dbReference type="NCBI Taxonomy" id="1834464"/>
    <lineage>
        <taxon>Bacteria</taxon>
        <taxon>Pseudomonadati</taxon>
        <taxon>Balneolota</taxon>
        <taxon>Balneolia</taxon>
        <taxon>Balneolales</taxon>
        <taxon>Balneolaceae</taxon>
        <taxon>Gracilimonas</taxon>
    </lineage>
</organism>
<proteinExistence type="predicted"/>
<evidence type="ECO:0000256" key="1">
    <source>
        <dbReference type="SAM" id="MobiDB-lite"/>
    </source>
</evidence>
<gene>
    <name evidence="2" type="ORF">ACFSVN_06295</name>
</gene>